<sequence>MVSHDRIETLEAKALRSRRQHFAAPGGSHDRLISLLAKVLPMGIGVVAALMIVTPLSPRGEISFLLDRSKVAVINDRLTVDNAMYRGSDNDGRPFSLTAGDAVQRSQREGLVRMNDLVARILLRDGPASVRADAGQYDIRREIVAVPGGVVVNAADGYRMAASGVVVDLKDKSLVGGGGVSGAVPAGTFSANRLVADLDARTVALEGNARLRMVPGQLRMPR</sequence>
<evidence type="ECO:0000256" key="1">
    <source>
        <dbReference type="SAM" id="Phobius"/>
    </source>
</evidence>
<dbReference type="Proteomes" id="UP000439522">
    <property type="component" value="Unassembled WGS sequence"/>
</dbReference>
<gene>
    <name evidence="2" type="ORF">GRI40_10010</name>
</gene>
<name>A0A6I4THL8_9SPHN</name>
<dbReference type="OrthoDB" id="7423492at2"/>
<keyword evidence="3" id="KW-1185">Reference proteome</keyword>
<accession>A0A6I4THL8</accession>
<dbReference type="RefSeq" id="WP_160611182.1">
    <property type="nucleotide sequence ID" value="NZ_WTZA01000001.1"/>
</dbReference>
<dbReference type="EMBL" id="WTZA01000001">
    <property type="protein sequence ID" value="MXO75550.1"/>
    <property type="molecule type" value="Genomic_DNA"/>
</dbReference>
<comment type="caution">
    <text evidence="2">The sequence shown here is derived from an EMBL/GenBank/DDBJ whole genome shotgun (WGS) entry which is preliminary data.</text>
</comment>
<protein>
    <submittedName>
        <fullName evidence="2">LPS export ABC transporter periplasmic protein LptC</fullName>
    </submittedName>
</protein>
<organism evidence="2 3">
    <name type="scientific">Tsuneonella aeria</name>
    <dbReference type="NCBI Taxonomy" id="1837929"/>
    <lineage>
        <taxon>Bacteria</taxon>
        <taxon>Pseudomonadati</taxon>
        <taxon>Pseudomonadota</taxon>
        <taxon>Alphaproteobacteria</taxon>
        <taxon>Sphingomonadales</taxon>
        <taxon>Erythrobacteraceae</taxon>
        <taxon>Tsuneonella</taxon>
    </lineage>
</organism>
<evidence type="ECO:0000313" key="3">
    <source>
        <dbReference type="Proteomes" id="UP000439522"/>
    </source>
</evidence>
<feature type="transmembrane region" description="Helical" evidence="1">
    <location>
        <begin position="32"/>
        <end position="53"/>
    </location>
</feature>
<proteinExistence type="predicted"/>
<dbReference type="InterPro" id="IPR010664">
    <property type="entry name" value="LipoPS_assembly_LptC-rel"/>
</dbReference>
<reference evidence="2 3" key="1">
    <citation type="submission" date="2019-12" db="EMBL/GenBank/DDBJ databases">
        <title>Genomic-based taxomic classification of the family Erythrobacteraceae.</title>
        <authorList>
            <person name="Xu L."/>
        </authorList>
    </citation>
    <scope>NUCLEOTIDE SEQUENCE [LARGE SCALE GENOMIC DNA]</scope>
    <source>
        <strain evidence="2 3">100921-2</strain>
    </source>
</reference>
<dbReference type="Pfam" id="PF06835">
    <property type="entry name" value="LptC"/>
    <property type="match status" value="1"/>
</dbReference>
<evidence type="ECO:0000313" key="2">
    <source>
        <dbReference type="EMBL" id="MXO75550.1"/>
    </source>
</evidence>
<keyword evidence="1" id="KW-0472">Membrane</keyword>
<dbReference type="AlphaFoldDB" id="A0A6I4THL8"/>
<keyword evidence="1" id="KW-0812">Transmembrane</keyword>
<keyword evidence="1" id="KW-1133">Transmembrane helix</keyword>